<evidence type="ECO:0000259" key="7">
    <source>
        <dbReference type="Pfam" id="PF00482"/>
    </source>
</evidence>
<dbReference type="PANTHER" id="PTHR35007:SF2">
    <property type="entry name" value="PILUS ASSEMBLE PROTEIN"/>
    <property type="match status" value="1"/>
</dbReference>
<feature type="domain" description="Type II secretion system protein GspF" evidence="7">
    <location>
        <begin position="163"/>
        <end position="289"/>
    </location>
</feature>
<comment type="caution">
    <text evidence="8">The sequence shown here is derived from an EMBL/GenBank/DDBJ whole genome shotgun (WGS) entry which is preliminary data.</text>
</comment>
<evidence type="ECO:0000256" key="3">
    <source>
        <dbReference type="ARBA" id="ARBA00022692"/>
    </source>
</evidence>
<dbReference type="GO" id="GO:0005886">
    <property type="term" value="C:plasma membrane"/>
    <property type="evidence" value="ECO:0007669"/>
    <property type="project" value="UniProtKB-SubCell"/>
</dbReference>
<keyword evidence="3 6" id="KW-0812">Transmembrane</keyword>
<dbReference type="OrthoDB" id="9810662at2"/>
<gene>
    <name evidence="8" type="ORF">DI392_02840</name>
</gene>
<dbReference type="AlphaFoldDB" id="A0A2U3BEM7"/>
<feature type="transmembrane region" description="Helical" evidence="6">
    <location>
        <begin position="101"/>
        <end position="119"/>
    </location>
</feature>
<keyword evidence="9" id="KW-1185">Reference proteome</keyword>
<dbReference type="PANTHER" id="PTHR35007">
    <property type="entry name" value="INTEGRAL MEMBRANE PROTEIN-RELATED"/>
    <property type="match status" value="1"/>
</dbReference>
<dbReference type="EMBL" id="QFWT01000001">
    <property type="protein sequence ID" value="PWI35219.1"/>
    <property type="molecule type" value="Genomic_DNA"/>
</dbReference>
<evidence type="ECO:0000256" key="6">
    <source>
        <dbReference type="SAM" id="Phobius"/>
    </source>
</evidence>
<evidence type="ECO:0000256" key="1">
    <source>
        <dbReference type="ARBA" id="ARBA00004651"/>
    </source>
</evidence>
<reference evidence="8 9" key="1">
    <citation type="submission" date="2018-05" db="EMBL/GenBank/DDBJ databases">
        <title>Vibrio limimaris sp. nov., isolated from marine sediment.</title>
        <authorList>
            <person name="Li C.-M."/>
        </authorList>
    </citation>
    <scope>NUCLEOTIDE SEQUENCE [LARGE SCALE GENOMIC DNA]</scope>
    <source>
        <strain evidence="8 9">E4404</strain>
    </source>
</reference>
<accession>A0A2U3BEM7</accession>
<dbReference type="Proteomes" id="UP000245362">
    <property type="component" value="Unassembled WGS sequence"/>
</dbReference>
<protein>
    <submittedName>
        <fullName evidence="8">Biotin synthase</fullName>
    </submittedName>
</protein>
<evidence type="ECO:0000256" key="2">
    <source>
        <dbReference type="ARBA" id="ARBA00022475"/>
    </source>
</evidence>
<evidence type="ECO:0000313" key="8">
    <source>
        <dbReference type="EMBL" id="PWI35219.1"/>
    </source>
</evidence>
<dbReference type="InterPro" id="IPR018076">
    <property type="entry name" value="T2SS_GspF_dom"/>
</dbReference>
<feature type="transmembrane region" description="Helical" evidence="6">
    <location>
        <begin position="12"/>
        <end position="34"/>
    </location>
</feature>
<feature type="transmembrane region" description="Helical" evidence="6">
    <location>
        <begin position="275"/>
        <end position="295"/>
    </location>
</feature>
<name>A0A2U3BEM7_9VIBR</name>
<evidence type="ECO:0000256" key="4">
    <source>
        <dbReference type="ARBA" id="ARBA00022989"/>
    </source>
</evidence>
<keyword evidence="2" id="KW-1003">Cell membrane</keyword>
<keyword evidence="4 6" id="KW-1133">Transmembrane helix</keyword>
<dbReference type="RefSeq" id="WP_109318371.1">
    <property type="nucleotide sequence ID" value="NZ_QFWT01000001.1"/>
</dbReference>
<sequence>MQNILMLLQQGNIPVLVSLFTLLISFAIFVYVFAEQYRRKRTIKRFVVGDATGDAQTKRFEVVGKYLTDLFAASDIDVSDKLIAAGLYDTRFAYLLMPAKYIVMIVGLIVIGVVGIKLERSMLDLLPLLALWLLVVILLPDMYLAARKKRLQKKISNHLPYLLDLMGVCVQTGMTIEAAMGYLTQEMVGFDRDLAYMLKRTNERAQIVGLERALDELYKRVPTTEVRSFVMTLTQSLQYGSSIYTVLTTLAVDIREVQMLGVEEKIGKLSAKMSIPLILFIMIPIVILIAAPGVMRMMN</sequence>
<evidence type="ECO:0000313" key="9">
    <source>
        <dbReference type="Proteomes" id="UP000245362"/>
    </source>
</evidence>
<organism evidence="8 9">
    <name type="scientific">Vibrio albus</name>
    <dbReference type="NCBI Taxonomy" id="2200953"/>
    <lineage>
        <taxon>Bacteria</taxon>
        <taxon>Pseudomonadati</taxon>
        <taxon>Pseudomonadota</taxon>
        <taxon>Gammaproteobacteria</taxon>
        <taxon>Vibrionales</taxon>
        <taxon>Vibrionaceae</taxon>
        <taxon>Vibrio</taxon>
    </lineage>
</organism>
<evidence type="ECO:0000256" key="5">
    <source>
        <dbReference type="ARBA" id="ARBA00023136"/>
    </source>
</evidence>
<proteinExistence type="predicted"/>
<comment type="subcellular location">
    <subcellularLocation>
        <location evidence="1">Cell membrane</location>
        <topology evidence="1">Multi-pass membrane protein</topology>
    </subcellularLocation>
</comment>
<dbReference type="Pfam" id="PF00482">
    <property type="entry name" value="T2SSF"/>
    <property type="match status" value="1"/>
</dbReference>
<feature type="transmembrane region" description="Helical" evidence="6">
    <location>
        <begin position="125"/>
        <end position="146"/>
    </location>
</feature>
<keyword evidence="5 6" id="KW-0472">Membrane</keyword>